<gene>
    <name evidence="1" type="ORF">Pla163_37880</name>
</gene>
<name>A0A518D592_9BACT</name>
<dbReference type="EMBL" id="CP036290">
    <property type="protein sequence ID" value="QDU86637.1"/>
    <property type="molecule type" value="Genomic_DNA"/>
</dbReference>
<dbReference type="RefSeq" id="WP_145192226.1">
    <property type="nucleotide sequence ID" value="NZ_CP036290.1"/>
</dbReference>
<keyword evidence="2" id="KW-1185">Reference proteome</keyword>
<protein>
    <submittedName>
        <fullName evidence="1">Uncharacterized protein</fullName>
    </submittedName>
</protein>
<proteinExistence type="predicted"/>
<accession>A0A518D592</accession>
<evidence type="ECO:0000313" key="2">
    <source>
        <dbReference type="Proteomes" id="UP000319342"/>
    </source>
</evidence>
<reference evidence="1 2" key="1">
    <citation type="submission" date="2019-02" db="EMBL/GenBank/DDBJ databases">
        <title>Deep-cultivation of Planctomycetes and their phenomic and genomic characterization uncovers novel biology.</title>
        <authorList>
            <person name="Wiegand S."/>
            <person name="Jogler M."/>
            <person name="Boedeker C."/>
            <person name="Pinto D."/>
            <person name="Vollmers J."/>
            <person name="Rivas-Marin E."/>
            <person name="Kohn T."/>
            <person name="Peeters S.H."/>
            <person name="Heuer A."/>
            <person name="Rast P."/>
            <person name="Oberbeckmann S."/>
            <person name="Bunk B."/>
            <person name="Jeske O."/>
            <person name="Meyerdierks A."/>
            <person name="Storesund J.E."/>
            <person name="Kallscheuer N."/>
            <person name="Luecker S."/>
            <person name="Lage O.M."/>
            <person name="Pohl T."/>
            <person name="Merkel B.J."/>
            <person name="Hornburger P."/>
            <person name="Mueller R.-W."/>
            <person name="Bruemmer F."/>
            <person name="Labrenz M."/>
            <person name="Spormann A.M."/>
            <person name="Op den Camp H."/>
            <person name="Overmann J."/>
            <person name="Amann R."/>
            <person name="Jetten M.S.M."/>
            <person name="Mascher T."/>
            <person name="Medema M.H."/>
            <person name="Devos D.P."/>
            <person name="Kaster A.-K."/>
            <person name="Ovreas L."/>
            <person name="Rohde M."/>
            <person name="Galperin M.Y."/>
            <person name="Jogler C."/>
        </authorList>
    </citation>
    <scope>NUCLEOTIDE SEQUENCE [LARGE SCALE GENOMIC DNA]</scope>
    <source>
        <strain evidence="1 2">Pla163</strain>
    </source>
</reference>
<organism evidence="1 2">
    <name type="scientific">Rohdeia mirabilis</name>
    <dbReference type="NCBI Taxonomy" id="2528008"/>
    <lineage>
        <taxon>Bacteria</taxon>
        <taxon>Pseudomonadati</taxon>
        <taxon>Planctomycetota</taxon>
        <taxon>Planctomycetia</taxon>
        <taxon>Planctomycetia incertae sedis</taxon>
        <taxon>Rohdeia</taxon>
    </lineage>
</organism>
<evidence type="ECO:0000313" key="1">
    <source>
        <dbReference type="EMBL" id="QDU86637.1"/>
    </source>
</evidence>
<dbReference type="OrthoDB" id="2223488at2"/>
<sequence>MATIHVRREQDPFDRLRAYRIQVDGRTVAEVRRGESTAFEVDGNAHTLEARIDWCSSRGVELTHDTGDRSFVVRPAPVGWRVLLVPLYLTVWRASYLELEELPLEPGRTG</sequence>
<dbReference type="Proteomes" id="UP000319342">
    <property type="component" value="Chromosome"/>
</dbReference>
<dbReference type="AlphaFoldDB" id="A0A518D592"/>